<feature type="transmembrane region" description="Helical" evidence="10">
    <location>
        <begin position="207"/>
        <end position="234"/>
    </location>
</feature>
<dbReference type="GO" id="GO:0006811">
    <property type="term" value="P:monoatomic ion transport"/>
    <property type="evidence" value="ECO:0007669"/>
    <property type="project" value="UniProtKB-KW"/>
</dbReference>
<dbReference type="GO" id="GO:0005886">
    <property type="term" value="C:plasma membrane"/>
    <property type="evidence" value="ECO:0007669"/>
    <property type="project" value="UniProtKB-SubCell"/>
</dbReference>
<dbReference type="PANTHER" id="PTHR43298:SF2">
    <property type="entry name" value="FMN_FAD EXPORTER YEEO-RELATED"/>
    <property type="match status" value="1"/>
</dbReference>
<feature type="transmembrane region" description="Helical" evidence="10">
    <location>
        <begin position="325"/>
        <end position="348"/>
    </location>
</feature>
<reference evidence="11" key="1">
    <citation type="submission" date="2019-02" db="EMBL/GenBank/DDBJ databases">
        <authorList>
            <person name="Gruber-Vodicka R. H."/>
            <person name="Seah K. B. B."/>
        </authorList>
    </citation>
    <scope>NUCLEOTIDE SEQUENCE</scope>
    <source>
        <strain evidence="11">BECK_BZ131</strain>
    </source>
</reference>
<evidence type="ECO:0000256" key="1">
    <source>
        <dbReference type="ARBA" id="ARBA00004429"/>
    </source>
</evidence>
<evidence type="ECO:0000256" key="7">
    <source>
        <dbReference type="ARBA" id="ARBA00023065"/>
    </source>
</evidence>
<protein>
    <recommendedName>
        <fullName evidence="9">Multidrug-efflux transporter</fullName>
    </recommendedName>
</protein>
<feature type="transmembrane region" description="Helical" evidence="10">
    <location>
        <begin position="280"/>
        <end position="304"/>
    </location>
</feature>
<evidence type="ECO:0000256" key="6">
    <source>
        <dbReference type="ARBA" id="ARBA00022989"/>
    </source>
</evidence>
<feature type="transmembrane region" description="Helical" evidence="10">
    <location>
        <begin position="427"/>
        <end position="445"/>
    </location>
</feature>
<accession>A0A450TTN8</accession>
<proteinExistence type="predicted"/>
<comment type="subcellular location">
    <subcellularLocation>
        <location evidence="1">Cell inner membrane</location>
        <topology evidence="1">Multi-pass membrane protein</topology>
    </subcellularLocation>
</comment>
<keyword evidence="7" id="KW-0406">Ion transport</keyword>
<keyword evidence="2" id="KW-0813">Transport</keyword>
<evidence type="ECO:0000256" key="4">
    <source>
        <dbReference type="ARBA" id="ARBA00022475"/>
    </source>
</evidence>
<evidence type="ECO:0000256" key="10">
    <source>
        <dbReference type="SAM" id="Phobius"/>
    </source>
</evidence>
<evidence type="ECO:0000313" key="11">
    <source>
        <dbReference type="EMBL" id="VFJ72093.1"/>
    </source>
</evidence>
<keyword evidence="6 10" id="KW-1133">Transmembrane helix</keyword>
<organism evidence="11">
    <name type="scientific">Candidatus Kentrum sp. FW</name>
    <dbReference type="NCBI Taxonomy" id="2126338"/>
    <lineage>
        <taxon>Bacteria</taxon>
        <taxon>Pseudomonadati</taxon>
        <taxon>Pseudomonadota</taxon>
        <taxon>Gammaproteobacteria</taxon>
        <taxon>Candidatus Kentrum</taxon>
    </lineage>
</organism>
<dbReference type="GO" id="GO:0015297">
    <property type="term" value="F:antiporter activity"/>
    <property type="evidence" value="ECO:0007669"/>
    <property type="project" value="UniProtKB-KW"/>
</dbReference>
<feature type="transmembrane region" description="Helical" evidence="10">
    <location>
        <begin position="138"/>
        <end position="160"/>
    </location>
</feature>
<keyword evidence="3" id="KW-0050">Antiport</keyword>
<feature type="transmembrane region" description="Helical" evidence="10">
    <location>
        <begin position="167"/>
        <end position="187"/>
    </location>
</feature>
<evidence type="ECO:0000256" key="9">
    <source>
        <dbReference type="ARBA" id="ARBA00031636"/>
    </source>
</evidence>
<evidence type="ECO:0000256" key="2">
    <source>
        <dbReference type="ARBA" id="ARBA00022448"/>
    </source>
</evidence>
<dbReference type="AlphaFoldDB" id="A0A450TTN8"/>
<name>A0A450TTN8_9GAMM</name>
<keyword evidence="5 10" id="KW-0812">Transmembrane</keyword>
<dbReference type="Pfam" id="PF01554">
    <property type="entry name" value="MatE"/>
    <property type="match status" value="2"/>
</dbReference>
<gene>
    <name evidence="11" type="ORF">BECKFW1821C_GA0114237_103111</name>
</gene>
<evidence type="ECO:0000256" key="8">
    <source>
        <dbReference type="ARBA" id="ARBA00023136"/>
    </source>
</evidence>
<dbReference type="PANTHER" id="PTHR43298">
    <property type="entry name" value="MULTIDRUG RESISTANCE PROTEIN NORM-RELATED"/>
    <property type="match status" value="1"/>
</dbReference>
<feature type="transmembrane region" description="Helical" evidence="10">
    <location>
        <begin position="399"/>
        <end position="421"/>
    </location>
</feature>
<dbReference type="InterPro" id="IPR002528">
    <property type="entry name" value="MATE_fam"/>
</dbReference>
<sequence length="453" mass="48529">MESTSSTLSKSPEASEPRAILKIALPLALANVGGVAIGMTDSIMLGHWAPEALGAIGLTVSITVIIAGIVGGLLLPVMILISQARGAGRSRTVPIIIRQGLWIAGILSIPSCAILWNLEEILLAIGQVPELARMAGHYMDYVLWAILLGFFSAVFNYTALAMGWTRIIAVISWFGVGLNAVLDYALIFGKFGAPAMGIAGAGLASLIVTIASFALFLALLFFRLPLAMIFHRLWRPNRTMLARIVRLGWPKSFELLMEVGFFSVITQLAGWFGVQPVAAHAIALQVFSLFSAVISASLATAVNTRIGIAKGRKDRAAMWRTLNSGLLLFFSLMLPLIVVLWAFPSWAVMLFVGTGPKAESLLPIATPLIAFAAFFALVDGLHDIAGYALNGLSDTKAPALIATVCYWGIGLPSVTMLGVVMELGVLGLWYGWFIGVTIIAAVYLGRFRWVVSR</sequence>
<feature type="transmembrane region" description="Helical" evidence="10">
    <location>
        <begin position="101"/>
        <end position="118"/>
    </location>
</feature>
<keyword evidence="4" id="KW-1003">Cell membrane</keyword>
<evidence type="ECO:0000256" key="5">
    <source>
        <dbReference type="ARBA" id="ARBA00022692"/>
    </source>
</evidence>
<dbReference type="EMBL" id="CAADFE010000031">
    <property type="protein sequence ID" value="VFJ72093.1"/>
    <property type="molecule type" value="Genomic_DNA"/>
</dbReference>
<feature type="transmembrane region" description="Helical" evidence="10">
    <location>
        <begin position="360"/>
        <end position="378"/>
    </location>
</feature>
<dbReference type="InterPro" id="IPR050222">
    <property type="entry name" value="MATE_MdtK"/>
</dbReference>
<keyword evidence="8 10" id="KW-0472">Membrane</keyword>
<dbReference type="PIRSF" id="PIRSF006603">
    <property type="entry name" value="DinF"/>
    <property type="match status" value="1"/>
</dbReference>
<feature type="transmembrane region" description="Helical" evidence="10">
    <location>
        <begin position="52"/>
        <end position="81"/>
    </location>
</feature>
<dbReference type="CDD" id="cd13131">
    <property type="entry name" value="MATE_NorM_like"/>
    <property type="match status" value="1"/>
</dbReference>
<dbReference type="NCBIfam" id="TIGR00797">
    <property type="entry name" value="matE"/>
    <property type="match status" value="1"/>
</dbReference>
<feature type="transmembrane region" description="Helical" evidence="10">
    <location>
        <begin position="255"/>
        <end position="274"/>
    </location>
</feature>
<evidence type="ECO:0000256" key="3">
    <source>
        <dbReference type="ARBA" id="ARBA00022449"/>
    </source>
</evidence>
<dbReference type="GO" id="GO:0042910">
    <property type="term" value="F:xenobiotic transmembrane transporter activity"/>
    <property type="evidence" value="ECO:0007669"/>
    <property type="project" value="InterPro"/>
</dbReference>
<feature type="transmembrane region" description="Helical" evidence="10">
    <location>
        <begin position="20"/>
        <end position="40"/>
    </location>
</feature>
<dbReference type="InterPro" id="IPR048279">
    <property type="entry name" value="MdtK-like"/>
</dbReference>